<name>K0S0H3_THAOC</name>
<dbReference type="SMART" id="SM00504">
    <property type="entry name" value="Ubox"/>
    <property type="match status" value="1"/>
</dbReference>
<evidence type="ECO:0000259" key="1">
    <source>
        <dbReference type="SMART" id="SM00504"/>
    </source>
</evidence>
<dbReference type="Pfam" id="PF04564">
    <property type="entry name" value="U-box"/>
    <property type="match status" value="1"/>
</dbReference>
<proteinExistence type="predicted"/>
<gene>
    <name evidence="2" type="ORF">THAOC_28344</name>
</gene>
<dbReference type="InterPro" id="IPR052085">
    <property type="entry name" value="WD-SAM-U-box"/>
</dbReference>
<dbReference type="CDD" id="cd16655">
    <property type="entry name" value="RING-Ubox_WDSUB1-like"/>
    <property type="match status" value="1"/>
</dbReference>
<dbReference type="InterPro" id="IPR013083">
    <property type="entry name" value="Znf_RING/FYVE/PHD"/>
</dbReference>
<dbReference type="AlphaFoldDB" id="K0S0H3"/>
<evidence type="ECO:0000313" key="2">
    <source>
        <dbReference type="EMBL" id="EJK52382.1"/>
    </source>
</evidence>
<comment type="caution">
    <text evidence="2">The sequence shown here is derived from an EMBL/GenBank/DDBJ whole genome shotgun (WGS) entry which is preliminary data.</text>
</comment>
<dbReference type="OrthoDB" id="424220at2759"/>
<dbReference type="GO" id="GO:0016567">
    <property type="term" value="P:protein ubiquitination"/>
    <property type="evidence" value="ECO:0007669"/>
    <property type="project" value="InterPro"/>
</dbReference>
<protein>
    <recommendedName>
        <fullName evidence="1">U-box domain-containing protein</fullName>
    </recommendedName>
</protein>
<dbReference type="PANTHER" id="PTHR46573">
    <property type="entry name" value="WD REPEAT, SAM AND U-BOX DOMAIN-CONTAINING PROTEIN 1"/>
    <property type="match status" value="1"/>
</dbReference>
<reference evidence="2 3" key="1">
    <citation type="journal article" date="2012" name="Genome Biol.">
        <title>Genome and low-iron response of an oceanic diatom adapted to chronic iron limitation.</title>
        <authorList>
            <person name="Lommer M."/>
            <person name="Specht M."/>
            <person name="Roy A.S."/>
            <person name="Kraemer L."/>
            <person name="Andreson R."/>
            <person name="Gutowska M.A."/>
            <person name="Wolf J."/>
            <person name="Bergner S.V."/>
            <person name="Schilhabel M.B."/>
            <person name="Klostermeier U.C."/>
            <person name="Beiko R.G."/>
            <person name="Rosenstiel P."/>
            <person name="Hippler M."/>
            <person name="Laroche J."/>
        </authorList>
    </citation>
    <scope>NUCLEOTIDE SEQUENCE [LARGE SCALE GENOMIC DNA]</scope>
    <source>
        <strain evidence="2 3">CCMP1005</strain>
    </source>
</reference>
<dbReference type="EMBL" id="AGNL01039963">
    <property type="protein sequence ID" value="EJK52382.1"/>
    <property type="molecule type" value="Genomic_DNA"/>
</dbReference>
<dbReference type="eggNOG" id="ENOG502R79V">
    <property type="taxonomic scope" value="Eukaryota"/>
</dbReference>
<accession>K0S0H3</accession>
<dbReference type="GO" id="GO:0004842">
    <property type="term" value="F:ubiquitin-protein transferase activity"/>
    <property type="evidence" value="ECO:0007669"/>
    <property type="project" value="InterPro"/>
</dbReference>
<evidence type="ECO:0000313" key="3">
    <source>
        <dbReference type="Proteomes" id="UP000266841"/>
    </source>
</evidence>
<keyword evidence="3" id="KW-1185">Reference proteome</keyword>
<sequence>MNLMKNPVQDREGNTYERYAIEQWLQSNHTSPITRNRQVSIATVMLLPNRALQSALEHVNATELEGEVIRDAADQTSRVCRQIVNDFLSELNLAILDNLGVALLPTSKLPAIYQVDKANVLMILEAPDSKPTLKLYTHFTKRREKVTSKSADEDRVLNSLLRHKSLTLSRICDERLRFCFQVQKHEISSTDRLRTIFEMFVKVSRRLRKKIECDGVSR</sequence>
<dbReference type="OMA" id="NDERINM"/>
<dbReference type="Proteomes" id="UP000266841">
    <property type="component" value="Unassembled WGS sequence"/>
</dbReference>
<dbReference type="SUPFAM" id="SSF57850">
    <property type="entry name" value="RING/U-box"/>
    <property type="match status" value="1"/>
</dbReference>
<dbReference type="PANTHER" id="PTHR46573:SF1">
    <property type="entry name" value="WD REPEAT, SAM AND U-BOX DOMAIN-CONTAINING PROTEIN 1"/>
    <property type="match status" value="1"/>
</dbReference>
<dbReference type="Gene3D" id="3.30.40.10">
    <property type="entry name" value="Zinc/RING finger domain, C3HC4 (zinc finger)"/>
    <property type="match status" value="1"/>
</dbReference>
<dbReference type="InterPro" id="IPR003613">
    <property type="entry name" value="Ubox_domain"/>
</dbReference>
<organism evidence="2 3">
    <name type="scientific">Thalassiosira oceanica</name>
    <name type="common">Marine diatom</name>
    <dbReference type="NCBI Taxonomy" id="159749"/>
    <lineage>
        <taxon>Eukaryota</taxon>
        <taxon>Sar</taxon>
        <taxon>Stramenopiles</taxon>
        <taxon>Ochrophyta</taxon>
        <taxon>Bacillariophyta</taxon>
        <taxon>Coscinodiscophyceae</taxon>
        <taxon>Thalassiosirophycidae</taxon>
        <taxon>Thalassiosirales</taxon>
        <taxon>Thalassiosiraceae</taxon>
        <taxon>Thalassiosira</taxon>
    </lineage>
</organism>
<feature type="domain" description="U-box" evidence="1">
    <location>
        <begin position="2"/>
        <end position="59"/>
    </location>
</feature>